<dbReference type="AlphaFoldDB" id="A0A562PKI1"/>
<evidence type="ECO:0000256" key="5">
    <source>
        <dbReference type="ARBA" id="ARBA00022898"/>
    </source>
</evidence>
<keyword evidence="14" id="KW-1185">Reference proteome</keyword>
<accession>A0A562PKI1</accession>
<evidence type="ECO:0000256" key="1">
    <source>
        <dbReference type="ARBA" id="ARBA00001933"/>
    </source>
</evidence>
<organism evidence="12 13">
    <name type="scientific">Pseudoduganella flava</name>
    <dbReference type="NCBI Taxonomy" id="871742"/>
    <lineage>
        <taxon>Bacteria</taxon>
        <taxon>Pseudomonadati</taxon>
        <taxon>Pseudomonadota</taxon>
        <taxon>Betaproteobacteria</taxon>
        <taxon>Burkholderiales</taxon>
        <taxon>Oxalobacteraceae</taxon>
        <taxon>Telluria group</taxon>
        <taxon>Pseudoduganella</taxon>
    </lineage>
</organism>
<protein>
    <submittedName>
        <fullName evidence="11">Aminotransferase class V-fold PLP-dependent enzyme</fullName>
    </submittedName>
    <submittedName>
        <fullName evidence="12">Aspartate aminotransferase-like enzyme</fullName>
    </submittedName>
</protein>
<dbReference type="PIRSF" id="PIRSF000524">
    <property type="entry name" value="SPT"/>
    <property type="match status" value="1"/>
</dbReference>
<dbReference type="PANTHER" id="PTHR21152:SF40">
    <property type="entry name" value="ALANINE--GLYOXYLATE AMINOTRANSFERASE"/>
    <property type="match status" value="1"/>
</dbReference>
<evidence type="ECO:0000256" key="3">
    <source>
        <dbReference type="ARBA" id="ARBA00022576"/>
    </source>
</evidence>
<dbReference type="RefSeq" id="WP_145878626.1">
    <property type="nucleotide sequence ID" value="NZ_CP046904.1"/>
</dbReference>
<reference evidence="12" key="2">
    <citation type="submission" date="2019-07" db="EMBL/GenBank/DDBJ databases">
        <authorList>
            <person name="Whitman W."/>
            <person name="Huntemann M."/>
            <person name="Clum A."/>
            <person name="Pillay M."/>
            <person name="Palaniappan K."/>
            <person name="Varghese N."/>
            <person name="Mikhailova N."/>
            <person name="Stamatis D."/>
            <person name="Reddy T."/>
            <person name="Daum C."/>
            <person name="Shapiro N."/>
            <person name="Ivanova N."/>
            <person name="Kyrpides N."/>
            <person name="Woyke T."/>
        </authorList>
    </citation>
    <scope>NUCLEOTIDE SEQUENCE</scope>
    <source>
        <strain evidence="12">CGMCC 1.10685</strain>
    </source>
</reference>
<evidence type="ECO:0000256" key="8">
    <source>
        <dbReference type="RuleBase" id="RU004075"/>
    </source>
</evidence>
<keyword evidence="5 7" id="KW-0663">Pyridoxal phosphate</keyword>
<evidence type="ECO:0000259" key="10">
    <source>
        <dbReference type="Pfam" id="PF00266"/>
    </source>
</evidence>
<proteinExistence type="inferred from homology"/>
<feature type="binding site" evidence="6">
    <location>
        <position position="348"/>
    </location>
    <ligand>
        <name>substrate</name>
    </ligand>
</feature>
<comment type="similarity">
    <text evidence="2 8">Belongs to the class-V pyridoxal-phosphate-dependent aminotransferase family.</text>
</comment>
<keyword evidence="3 12" id="KW-0032">Aminotransferase</keyword>
<dbReference type="Proteomes" id="UP000437862">
    <property type="component" value="Chromosome"/>
</dbReference>
<dbReference type="Proteomes" id="UP000315112">
    <property type="component" value="Unassembled WGS sequence"/>
</dbReference>
<gene>
    <name evidence="11" type="ORF">GO485_27570</name>
    <name evidence="12" type="ORF">IP92_04160</name>
</gene>
<dbReference type="GO" id="GO:0004760">
    <property type="term" value="F:L-serine-pyruvate transaminase activity"/>
    <property type="evidence" value="ECO:0007669"/>
    <property type="project" value="TreeGrafter"/>
</dbReference>
<evidence type="ECO:0000256" key="4">
    <source>
        <dbReference type="ARBA" id="ARBA00022679"/>
    </source>
</evidence>
<dbReference type="GO" id="GO:0019265">
    <property type="term" value="P:glycine biosynthetic process, by transamination of glyoxylate"/>
    <property type="evidence" value="ECO:0007669"/>
    <property type="project" value="TreeGrafter"/>
</dbReference>
<evidence type="ECO:0000313" key="14">
    <source>
        <dbReference type="Proteomes" id="UP000437862"/>
    </source>
</evidence>
<evidence type="ECO:0000256" key="2">
    <source>
        <dbReference type="ARBA" id="ARBA00009236"/>
    </source>
</evidence>
<keyword evidence="4 12" id="KW-0808">Transferase</keyword>
<dbReference type="InterPro" id="IPR020578">
    <property type="entry name" value="Aminotrans_V_PyrdxlP_BS"/>
</dbReference>
<feature type="domain" description="Aminotransferase class V" evidence="10">
    <location>
        <begin position="41"/>
        <end position="338"/>
    </location>
</feature>
<dbReference type="GO" id="GO:0008453">
    <property type="term" value="F:alanine-glyoxylate transaminase activity"/>
    <property type="evidence" value="ECO:0007669"/>
    <property type="project" value="TreeGrafter"/>
</dbReference>
<dbReference type="InterPro" id="IPR015422">
    <property type="entry name" value="PyrdxlP-dep_Trfase_small"/>
</dbReference>
<dbReference type="Pfam" id="PF00266">
    <property type="entry name" value="Aminotran_5"/>
    <property type="match status" value="1"/>
</dbReference>
<evidence type="ECO:0000313" key="11">
    <source>
        <dbReference type="EMBL" id="QGZ42421.1"/>
    </source>
</evidence>
<comment type="cofactor">
    <cofactor evidence="1 7 9">
        <name>pyridoxal 5'-phosphate</name>
        <dbReference type="ChEBI" id="CHEBI:597326"/>
    </cofactor>
</comment>
<dbReference type="InterPro" id="IPR015424">
    <property type="entry name" value="PyrdxlP-dep_Trfase"/>
</dbReference>
<reference evidence="12 13" key="1">
    <citation type="journal article" date="2015" name="Stand. Genomic Sci.">
        <title>Genomic Encyclopedia of Bacterial and Archaeal Type Strains, Phase III: the genomes of soil and plant-associated and newly described type strains.</title>
        <authorList>
            <person name="Whitman W.B."/>
            <person name="Woyke T."/>
            <person name="Klenk H.P."/>
            <person name="Zhou Y."/>
            <person name="Lilburn T.G."/>
            <person name="Beck B.J."/>
            <person name="De Vos P."/>
            <person name="Vandamme P."/>
            <person name="Eisen J.A."/>
            <person name="Garrity G."/>
            <person name="Hugenholtz P."/>
            <person name="Kyrpides N.C."/>
        </authorList>
    </citation>
    <scope>NUCLEOTIDE SEQUENCE [LARGE SCALE GENOMIC DNA]</scope>
    <source>
        <strain evidence="12 13">CGMCC 1.10685</strain>
    </source>
</reference>
<evidence type="ECO:0000256" key="6">
    <source>
        <dbReference type="PIRSR" id="PIRSR000524-1"/>
    </source>
</evidence>
<dbReference type="InterPro" id="IPR000192">
    <property type="entry name" value="Aminotrans_V_dom"/>
</dbReference>
<evidence type="ECO:0000313" key="13">
    <source>
        <dbReference type="Proteomes" id="UP000315112"/>
    </source>
</evidence>
<dbReference type="PROSITE" id="PS00595">
    <property type="entry name" value="AA_TRANSFER_CLASS_5"/>
    <property type="match status" value="1"/>
</dbReference>
<dbReference type="OrthoDB" id="9766472at2"/>
<dbReference type="PANTHER" id="PTHR21152">
    <property type="entry name" value="AMINOTRANSFERASE CLASS V"/>
    <property type="match status" value="1"/>
</dbReference>
<dbReference type="InterPro" id="IPR015421">
    <property type="entry name" value="PyrdxlP-dep_Trfase_major"/>
</dbReference>
<name>A0A562PKI1_9BURK</name>
<sequence>MIAQPDVQPLDSLLPAEPLLMMGAGPVPIPARVAHANSIVINHLGDTMARVIGQVQSMARYVFQTESPWILGVAGPGSAAMEMSIANLVWPGTKVLSIVNGYFSGRFAEMARRVGGDVTTLDVPLGEAADPQAVAEVLERVRPAVLTIVQGETSSTTFNHRLPEIAQLARQAGCLIVVDAVCTLSTTPLPMDDWGIDAVVTGGQKGLSSIPGVSLIALSQRAWERIESRPAAPPQWCLDARLAAQFWHHDSYHYTAPVSGILALHEALHLVCQETLERRFARHASCSSAMQHAIEALGLSLYGQPAARLHSVIGIEVPDGIDRARVCAHISARYRVEISGSFGLNIVRIGQMGEQCRAHHLFRTLHAFGSTMRDLGAPVDLPSAAAELERALAKMPDDAV</sequence>
<dbReference type="SUPFAM" id="SSF53383">
    <property type="entry name" value="PLP-dependent transferases"/>
    <property type="match status" value="1"/>
</dbReference>
<evidence type="ECO:0000256" key="9">
    <source>
        <dbReference type="RuleBase" id="RU004504"/>
    </source>
</evidence>
<dbReference type="EMBL" id="VLKW01000008">
    <property type="protein sequence ID" value="TWI44985.1"/>
    <property type="molecule type" value="Genomic_DNA"/>
</dbReference>
<evidence type="ECO:0000313" key="12">
    <source>
        <dbReference type="EMBL" id="TWI44985.1"/>
    </source>
</evidence>
<dbReference type="FunFam" id="3.40.640.10:FF:000027">
    <property type="entry name" value="Serine--pyruvate aminotransferase, mitochondrial"/>
    <property type="match status" value="1"/>
</dbReference>
<reference evidence="11 14" key="3">
    <citation type="submission" date="2019-12" db="EMBL/GenBank/DDBJ databases">
        <title>Draft Genome Sequences of Six Type Strains of the Genus Massilia.</title>
        <authorList>
            <person name="Miess H."/>
            <person name="Frediansyah A."/>
            <person name="Goeker M."/>
            <person name="Gross H."/>
        </authorList>
    </citation>
    <scope>NUCLEOTIDE SEQUENCE [LARGE SCALE GENOMIC DNA]</scope>
    <source>
        <strain evidence="11 14">DSM 26639</strain>
    </source>
</reference>
<dbReference type="Gene3D" id="3.90.1150.10">
    <property type="entry name" value="Aspartate Aminotransferase, domain 1"/>
    <property type="match status" value="1"/>
</dbReference>
<dbReference type="EMBL" id="CP046904">
    <property type="protein sequence ID" value="QGZ42421.1"/>
    <property type="molecule type" value="Genomic_DNA"/>
</dbReference>
<feature type="modified residue" description="N6-(pyridoxal phosphate)lysine" evidence="7">
    <location>
        <position position="205"/>
    </location>
</feature>
<dbReference type="Gene3D" id="3.40.640.10">
    <property type="entry name" value="Type I PLP-dependent aspartate aminotransferase-like (Major domain)"/>
    <property type="match status" value="1"/>
</dbReference>
<dbReference type="InterPro" id="IPR024169">
    <property type="entry name" value="SP_NH2Trfase/AEP_transaminase"/>
</dbReference>
<evidence type="ECO:0000256" key="7">
    <source>
        <dbReference type="PIRSR" id="PIRSR000524-50"/>
    </source>
</evidence>